<dbReference type="Proteomes" id="UP000825072">
    <property type="component" value="Chromosome 1"/>
</dbReference>
<reference evidence="2" key="1">
    <citation type="submission" date="2021-06" db="EMBL/GenBank/DDBJ databases">
        <title>Genome sequence of Cutibacterium modestum strain KB17-24694.</title>
        <authorList>
            <person name="Dekio I."/>
            <person name="Asahina A."/>
            <person name="Nishida M."/>
        </authorList>
    </citation>
    <scope>NUCLEOTIDE SEQUENCE</scope>
    <source>
        <strain evidence="2">KB17-24694</strain>
    </source>
</reference>
<evidence type="ECO:0000256" key="1">
    <source>
        <dbReference type="SAM" id="MobiDB-lite"/>
    </source>
</evidence>
<feature type="region of interest" description="Disordered" evidence="1">
    <location>
        <begin position="64"/>
        <end position="87"/>
    </location>
</feature>
<dbReference type="AlphaFoldDB" id="A0AAD1KPW2"/>
<organism evidence="2 3">
    <name type="scientific">Cutibacterium modestum</name>
    <dbReference type="NCBI Taxonomy" id="2559073"/>
    <lineage>
        <taxon>Bacteria</taxon>
        <taxon>Bacillati</taxon>
        <taxon>Actinomycetota</taxon>
        <taxon>Actinomycetes</taxon>
        <taxon>Propionibacteriales</taxon>
        <taxon>Propionibacteriaceae</taxon>
        <taxon>Cutibacterium</taxon>
    </lineage>
</organism>
<sequence length="87" mass="10141">MVRVPARQLTTQGSLCFRSATENHYAYTESAEVPIKRHHCRVEFQSQRSQVGIVGEISSRARFREQTRKERAVARRGLQHEDRTTTR</sequence>
<protein>
    <submittedName>
        <fullName evidence="2">Uncharacterized protein</fullName>
    </submittedName>
</protein>
<gene>
    <name evidence="2" type="ORF">KB1_18600</name>
</gene>
<proteinExistence type="predicted"/>
<evidence type="ECO:0000313" key="3">
    <source>
        <dbReference type="Proteomes" id="UP000825072"/>
    </source>
</evidence>
<accession>A0AAD1KPW2</accession>
<dbReference type="EMBL" id="AP024747">
    <property type="protein sequence ID" value="BCY25870.1"/>
    <property type="molecule type" value="Genomic_DNA"/>
</dbReference>
<evidence type="ECO:0000313" key="2">
    <source>
        <dbReference type="EMBL" id="BCY25870.1"/>
    </source>
</evidence>
<name>A0AAD1KPW2_9ACTN</name>